<dbReference type="CDD" id="cd07025">
    <property type="entry name" value="Peptidase_S66"/>
    <property type="match status" value="1"/>
</dbReference>
<reference evidence="9" key="1">
    <citation type="submission" date="2020-10" db="EMBL/GenBank/DDBJ databases">
        <authorList>
            <person name="Gilroy R."/>
        </authorList>
    </citation>
    <scope>NUCLEOTIDE SEQUENCE</scope>
    <source>
        <strain evidence="9">ChiHcec3-11533</strain>
    </source>
</reference>
<accession>A0A9D1ICB9</accession>
<comment type="similarity">
    <text evidence="1">Belongs to the peptidase S66 family.</text>
</comment>
<keyword evidence="5" id="KW-0720">Serine protease</keyword>
<evidence type="ECO:0000259" key="8">
    <source>
        <dbReference type="Pfam" id="PF17676"/>
    </source>
</evidence>
<dbReference type="Gene3D" id="3.40.50.10740">
    <property type="entry name" value="Class I glutamine amidotransferase-like"/>
    <property type="match status" value="1"/>
</dbReference>
<dbReference type="PANTHER" id="PTHR30237">
    <property type="entry name" value="MURAMOYLTETRAPEPTIDE CARBOXYPEPTIDASE"/>
    <property type="match status" value="1"/>
</dbReference>
<dbReference type="InterPro" id="IPR027478">
    <property type="entry name" value="LdcA_N"/>
</dbReference>
<dbReference type="InterPro" id="IPR027461">
    <property type="entry name" value="Carboxypeptidase_A_C_sf"/>
</dbReference>
<dbReference type="GO" id="GO:0004180">
    <property type="term" value="F:carboxypeptidase activity"/>
    <property type="evidence" value="ECO:0007669"/>
    <property type="project" value="UniProtKB-KW"/>
</dbReference>
<dbReference type="SUPFAM" id="SSF141986">
    <property type="entry name" value="LD-carboxypeptidase A C-terminal domain-like"/>
    <property type="match status" value="1"/>
</dbReference>
<dbReference type="EMBL" id="DVMU01000160">
    <property type="protein sequence ID" value="HIU34320.1"/>
    <property type="molecule type" value="Genomic_DNA"/>
</dbReference>
<dbReference type="InterPro" id="IPR040921">
    <property type="entry name" value="Peptidase_S66C"/>
</dbReference>
<sequence length="309" mass="33317">MRIPSPLYPGARVALVGPSSAVPEERLQKALDFVRALSLKPVAYPSCYCANRDGYLAAPDAQRAEDLLQAFSDPSIQGVWCVRGGYGAHRILPLLREDCIRENPKWFGGYSDVTALHTFLNQNCDLESYHVVMPSTEPDADAFTLSQLKSALFGGLSGPLPSPEGTSPVPLFAGTARGRLCGGNLSLIAASLGTPWELDTRGKILFLEDIGEKTYRVDAMLTQLRNAGKFDDCAGIVLGAWTDCVPEYPERTLELGEIFRQLIVPAGKPILSNVACGHCLPTLCLPLGRMCVLDAGNGILCLEEGETHV</sequence>
<feature type="domain" description="LD-carboxypeptidase C-terminal" evidence="8">
    <location>
        <begin position="177"/>
        <end position="292"/>
    </location>
</feature>
<proteinExistence type="inferred from homology"/>
<organism evidence="9 10">
    <name type="scientific">Candidatus Pullichristensenella excrementigallinarum</name>
    <dbReference type="NCBI Taxonomy" id="2840907"/>
    <lineage>
        <taxon>Bacteria</taxon>
        <taxon>Bacillati</taxon>
        <taxon>Bacillota</taxon>
        <taxon>Clostridia</taxon>
        <taxon>Candidatus Pullichristensenella</taxon>
    </lineage>
</organism>
<feature type="domain" description="LD-carboxypeptidase N-terminal" evidence="7">
    <location>
        <begin position="13"/>
        <end position="130"/>
    </location>
</feature>
<keyword evidence="2" id="KW-0121">Carboxypeptidase</keyword>
<dbReference type="PIRSF" id="PIRSF028757">
    <property type="entry name" value="LD-carboxypeptidase"/>
    <property type="match status" value="1"/>
</dbReference>
<dbReference type="AlphaFoldDB" id="A0A9D1ICB9"/>
<evidence type="ECO:0000256" key="1">
    <source>
        <dbReference type="ARBA" id="ARBA00010233"/>
    </source>
</evidence>
<dbReference type="PANTHER" id="PTHR30237:SF2">
    <property type="entry name" value="MUREIN TETRAPEPTIDE CARBOXYPEPTIDASE"/>
    <property type="match status" value="1"/>
</dbReference>
<evidence type="ECO:0000259" key="7">
    <source>
        <dbReference type="Pfam" id="PF02016"/>
    </source>
</evidence>
<dbReference type="InterPro" id="IPR003507">
    <property type="entry name" value="S66_fam"/>
</dbReference>
<dbReference type="GO" id="GO:0008236">
    <property type="term" value="F:serine-type peptidase activity"/>
    <property type="evidence" value="ECO:0007669"/>
    <property type="project" value="UniProtKB-KW"/>
</dbReference>
<evidence type="ECO:0000256" key="2">
    <source>
        <dbReference type="ARBA" id="ARBA00022645"/>
    </source>
</evidence>
<dbReference type="Pfam" id="PF17676">
    <property type="entry name" value="Peptidase_S66C"/>
    <property type="match status" value="1"/>
</dbReference>
<gene>
    <name evidence="9" type="ORF">IAB02_07135</name>
</gene>
<dbReference type="SUPFAM" id="SSF52317">
    <property type="entry name" value="Class I glutamine amidotransferase-like"/>
    <property type="match status" value="1"/>
</dbReference>
<protein>
    <submittedName>
        <fullName evidence="9">LD-carboxypeptidase</fullName>
    </submittedName>
</protein>
<feature type="active site" description="Charge relay system" evidence="6">
    <location>
        <position position="278"/>
    </location>
</feature>
<evidence type="ECO:0000256" key="6">
    <source>
        <dbReference type="PIRSR" id="PIRSR028757-1"/>
    </source>
</evidence>
<evidence type="ECO:0000256" key="5">
    <source>
        <dbReference type="ARBA" id="ARBA00022825"/>
    </source>
</evidence>
<dbReference type="GO" id="GO:0006508">
    <property type="term" value="P:proteolysis"/>
    <property type="evidence" value="ECO:0007669"/>
    <property type="project" value="UniProtKB-KW"/>
</dbReference>
<evidence type="ECO:0000256" key="3">
    <source>
        <dbReference type="ARBA" id="ARBA00022670"/>
    </source>
</evidence>
<feature type="active site" description="Nucleophile" evidence="6">
    <location>
        <position position="111"/>
    </location>
</feature>
<dbReference type="InterPro" id="IPR040449">
    <property type="entry name" value="Peptidase_S66_N"/>
</dbReference>
<keyword evidence="4" id="KW-0378">Hydrolase</keyword>
<evidence type="ECO:0000256" key="4">
    <source>
        <dbReference type="ARBA" id="ARBA00022801"/>
    </source>
</evidence>
<comment type="caution">
    <text evidence="9">The sequence shown here is derived from an EMBL/GenBank/DDBJ whole genome shotgun (WGS) entry which is preliminary data.</text>
</comment>
<evidence type="ECO:0000313" key="9">
    <source>
        <dbReference type="EMBL" id="HIU34320.1"/>
    </source>
</evidence>
<dbReference type="InterPro" id="IPR029062">
    <property type="entry name" value="Class_I_gatase-like"/>
</dbReference>
<feature type="active site" description="Charge relay system" evidence="6">
    <location>
        <position position="208"/>
    </location>
</feature>
<reference evidence="9" key="2">
    <citation type="journal article" date="2021" name="PeerJ">
        <title>Extensive microbial diversity within the chicken gut microbiome revealed by metagenomics and culture.</title>
        <authorList>
            <person name="Gilroy R."/>
            <person name="Ravi A."/>
            <person name="Getino M."/>
            <person name="Pursley I."/>
            <person name="Horton D.L."/>
            <person name="Alikhan N.F."/>
            <person name="Baker D."/>
            <person name="Gharbi K."/>
            <person name="Hall N."/>
            <person name="Watson M."/>
            <person name="Adriaenssens E.M."/>
            <person name="Foster-Nyarko E."/>
            <person name="Jarju S."/>
            <person name="Secka A."/>
            <person name="Antonio M."/>
            <person name="Oren A."/>
            <person name="Chaudhuri R.R."/>
            <person name="La Ragione R."/>
            <person name="Hildebrand F."/>
            <person name="Pallen M.J."/>
        </authorList>
    </citation>
    <scope>NUCLEOTIDE SEQUENCE</scope>
    <source>
        <strain evidence="9">ChiHcec3-11533</strain>
    </source>
</reference>
<dbReference type="Pfam" id="PF02016">
    <property type="entry name" value="Peptidase_S66"/>
    <property type="match status" value="1"/>
</dbReference>
<keyword evidence="3" id="KW-0645">Protease</keyword>
<dbReference type="Gene3D" id="3.50.30.60">
    <property type="entry name" value="LD-carboxypeptidase A C-terminal domain-like"/>
    <property type="match status" value="1"/>
</dbReference>
<evidence type="ECO:0000313" key="10">
    <source>
        <dbReference type="Proteomes" id="UP000824072"/>
    </source>
</evidence>
<name>A0A9D1ICB9_9FIRM</name>
<dbReference type="Proteomes" id="UP000824072">
    <property type="component" value="Unassembled WGS sequence"/>
</dbReference>